<dbReference type="EMBL" id="MT224146">
    <property type="protein sequence ID" value="QQP18741.1"/>
    <property type="molecule type" value="Genomic_RNA"/>
</dbReference>
<name>A0A7T8G238_9VIRU</name>
<protein>
    <submittedName>
        <fullName evidence="1">Putative movement protein</fullName>
    </submittedName>
</protein>
<sequence length="120" mass="14180">MPSVIVECYEADSHRDIPLFSQKIWFDNVDELTSDYVRVYRAVRDYSKVDYIEVELRCNFCHYYNSRGQIVQRYLGCKDVEIRNISLPDNDPYTYTVYSVDCAICRKIPTESEDESDSSF</sequence>
<reference evidence="1" key="1">
    <citation type="journal article" date="2020" name="Viruses">
        <title>Soybean Thrips (Thysanoptera: Thripidae) Harbor Highly Diverse Populations of Arthropod, Fungal and Plant Viruses.</title>
        <authorList>
            <person name="Thekke-Veetil T."/>
            <person name="Lagos-Kutz D."/>
            <person name="McCoppin N.K."/>
            <person name="Hartman G.L."/>
            <person name="Ju H.K."/>
            <person name="Lim H.S."/>
            <person name="Domier L.L."/>
        </authorList>
    </citation>
    <scope>NUCLEOTIDE SEQUENCE</scope>
    <source>
        <strain evidence="1">STN1</strain>
    </source>
</reference>
<organism evidence="1">
    <name type="scientific">Lucerne transient streak virus</name>
    <dbReference type="NCBI Taxonomy" id="12470"/>
    <lineage>
        <taxon>Viruses</taxon>
        <taxon>Riboviria</taxon>
        <taxon>Orthornavirae</taxon>
        <taxon>Pisuviricota</taxon>
        <taxon>Pisoniviricetes</taxon>
        <taxon>Sobelivirales</taxon>
        <taxon>Solemoviridae</taxon>
        <taxon>Sobemovirus</taxon>
        <taxon>Sobemovirus LTSV</taxon>
    </lineage>
</organism>
<accession>A0A7T8G238</accession>
<evidence type="ECO:0000313" key="1">
    <source>
        <dbReference type="EMBL" id="QQP18741.1"/>
    </source>
</evidence>
<proteinExistence type="predicted"/>